<protein>
    <submittedName>
        <fullName evidence="4">Anti-sigma factor</fullName>
    </submittedName>
</protein>
<keyword evidence="2" id="KW-0804">Transcription</keyword>
<name>A0A8J3M2N5_9ACTN</name>
<evidence type="ECO:0000256" key="2">
    <source>
        <dbReference type="ARBA" id="ARBA00023163"/>
    </source>
</evidence>
<evidence type="ECO:0000313" key="5">
    <source>
        <dbReference type="Proteomes" id="UP000630097"/>
    </source>
</evidence>
<dbReference type="Proteomes" id="UP000630097">
    <property type="component" value="Unassembled WGS sequence"/>
</dbReference>
<feature type="domain" description="Putative zinc-finger" evidence="3">
    <location>
        <begin position="6"/>
        <end position="39"/>
    </location>
</feature>
<keyword evidence="5" id="KW-1185">Reference proteome</keyword>
<organism evidence="4 5">
    <name type="scientific">Planotetraspora kaengkrachanensis</name>
    <dbReference type="NCBI Taxonomy" id="575193"/>
    <lineage>
        <taxon>Bacteria</taxon>
        <taxon>Bacillati</taxon>
        <taxon>Actinomycetota</taxon>
        <taxon>Actinomycetes</taxon>
        <taxon>Streptosporangiales</taxon>
        <taxon>Streptosporangiaceae</taxon>
        <taxon>Planotetraspora</taxon>
    </lineage>
</organism>
<dbReference type="Gene3D" id="1.10.10.1320">
    <property type="entry name" value="Anti-sigma factor, zinc-finger domain"/>
    <property type="match status" value="1"/>
</dbReference>
<dbReference type="InterPro" id="IPR041916">
    <property type="entry name" value="Anti_sigma_zinc_sf"/>
</dbReference>
<comment type="caution">
    <text evidence="4">The sequence shown here is derived from an EMBL/GenBank/DDBJ whole genome shotgun (WGS) entry which is preliminary data.</text>
</comment>
<sequence length="79" mass="9037">MTTMNCEEFVDLVTAYLDEELDAGTRRRFTGHIGVCGGCDVYLRQIRVTVAEVGRLPARNLTDRSRENLLEAFRDWSAR</sequence>
<proteinExistence type="predicted"/>
<evidence type="ECO:0000313" key="4">
    <source>
        <dbReference type="EMBL" id="GIG77916.1"/>
    </source>
</evidence>
<dbReference type="InterPro" id="IPR027383">
    <property type="entry name" value="Znf_put"/>
</dbReference>
<reference evidence="4 5" key="1">
    <citation type="submission" date="2021-01" db="EMBL/GenBank/DDBJ databases">
        <title>Whole genome shotgun sequence of Planotetraspora kaengkrachanensis NBRC 104272.</title>
        <authorList>
            <person name="Komaki H."/>
            <person name="Tamura T."/>
        </authorList>
    </citation>
    <scope>NUCLEOTIDE SEQUENCE [LARGE SCALE GENOMIC DNA]</scope>
    <source>
        <strain evidence="4 5">NBRC 104272</strain>
    </source>
</reference>
<evidence type="ECO:0000259" key="3">
    <source>
        <dbReference type="Pfam" id="PF13490"/>
    </source>
</evidence>
<keyword evidence="1" id="KW-0805">Transcription regulation</keyword>
<dbReference type="AlphaFoldDB" id="A0A8J3M2N5"/>
<gene>
    <name evidence="4" type="ORF">Pka01_10430</name>
</gene>
<dbReference type="RefSeq" id="WP_203881428.1">
    <property type="nucleotide sequence ID" value="NZ_BAABHH010000003.1"/>
</dbReference>
<accession>A0A8J3M2N5</accession>
<dbReference type="Pfam" id="PF13490">
    <property type="entry name" value="zf-HC2"/>
    <property type="match status" value="1"/>
</dbReference>
<evidence type="ECO:0000256" key="1">
    <source>
        <dbReference type="ARBA" id="ARBA00023015"/>
    </source>
</evidence>
<dbReference type="EMBL" id="BONV01000003">
    <property type="protein sequence ID" value="GIG77916.1"/>
    <property type="molecule type" value="Genomic_DNA"/>
</dbReference>